<feature type="compositionally biased region" description="Basic and acidic residues" evidence="1">
    <location>
        <begin position="113"/>
        <end position="123"/>
    </location>
</feature>
<protein>
    <submittedName>
        <fullName evidence="2">Uncharacterized protein</fullName>
    </submittedName>
</protein>
<dbReference type="Proteomes" id="UP000324800">
    <property type="component" value="Unassembled WGS sequence"/>
</dbReference>
<feature type="non-terminal residue" evidence="2">
    <location>
        <position position="155"/>
    </location>
</feature>
<sequence>MLQLRFEQEVHDTIFGELDCPSDLNNNKMDKQSQSEDSQEDKNPQSIQDETGKYMENDKQDKNKNATKAKVPLTKEKQQEKEMDKQSQSDDSQEFGIIRAKKKRGRHNRGKKTKVEQPRKERNLNNMNEDQTRNLRSGSKIFFQIADVKKERKQA</sequence>
<feature type="compositionally biased region" description="Basic and acidic residues" evidence="1">
    <location>
        <begin position="73"/>
        <end position="88"/>
    </location>
</feature>
<feature type="compositionally biased region" description="Polar residues" evidence="1">
    <location>
        <begin position="124"/>
        <end position="137"/>
    </location>
</feature>
<feature type="compositionally biased region" description="Basic residues" evidence="1">
    <location>
        <begin position="99"/>
        <end position="112"/>
    </location>
</feature>
<evidence type="ECO:0000313" key="3">
    <source>
        <dbReference type="Proteomes" id="UP000324800"/>
    </source>
</evidence>
<feature type="compositionally biased region" description="Basic and acidic residues" evidence="1">
    <location>
        <begin position="1"/>
        <end position="14"/>
    </location>
</feature>
<comment type="caution">
    <text evidence="2">The sequence shown here is derived from an EMBL/GenBank/DDBJ whole genome shotgun (WGS) entry which is preliminary data.</text>
</comment>
<evidence type="ECO:0000256" key="1">
    <source>
        <dbReference type="SAM" id="MobiDB-lite"/>
    </source>
</evidence>
<dbReference type="AlphaFoldDB" id="A0A5J4RB25"/>
<accession>A0A5J4RB25</accession>
<gene>
    <name evidence="2" type="ORF">EZS28_053527</name>
</gene>
<dbReference type="EMBL" id="SNRW01042897">
    <property type="protein sequence ID" value="KAA6330181.1"/>
    <property type="molecule type" value="Genomic_DNA"/>
</dbReference>
<evidence type="ECO:0000313" key="2">
    <source>
        <dbReference type="EMBL" id="KAA6330181.1"/>
    </source>
</evidence>
<feature type="region of interest" description="Disordered" evidence="1">
    <location>
        <begin position="1"/>
        <end position="140"/>
    </location>
</feature>
<organism evidence="2 3">
    <name type="scientific">Streblomastix strix</name>
    <dbReference type="NCBI Taxonomy" id="222440"/>
    <lineage>
        <taxon>Eukaryota</taxon>
        <taxon>Metamonada</taxon>
        <taxon>Preaxostyla</taxon>
        <taxon>Oxymonadida</taxon>
        <taxon>Streblomastigidae</taxon>
        <taxon>Streblomastix</taxon>
    </lineage>
</organism>
<reference evidence="2 3" key="1">
    <citation type="submission" date="2019-03" db="EMBL/GenBank/DDBJ databases">
        <title>Single cell metagenomics reveals metabolic interactions within the superorganism composed of flagellate Streblomastix strix and complex community of Bacteroidetes bacteria on its surface.</title>
        <authorList>
            <person name="Treitli S.C."/>
            <person name="Kolisko M."/>
            <person name="Husnik F."/>
            <person name="Keeling P."/>
            <person name="Hampl V."/>
        </authorList>
    </citation>
    <scope>NUCLEOTIDE SEQUENCE [LARGE SCALE GENOMIC DNA]</scope>
    <source>
        <strain evidence="2">ST1C</strain>
    </source>
</reference>
<feature type="compositionally biased region" description="Basic and acidic residues" evidence="1">
    <location>
        <begin position="50"/>
        <end position="64"/>
    </location>
</feature>
<name>A0A5J4RB25_9EUKA</name>
<proteinExistence type="predicted"/>